<dbReference type="PANTHER" id="PTHR47718:SF18">
    <property type="entry name" value="PROTEIN FAR1-RELATED SEQUENCE 5-LIKE"/>
    <property type="match status" value="1"/>
</dbReference>
<gene>
    <name evidence="1" type="ORF">Adt_12820</name>
</gene>
<name>A0ABD1US24_9LAMI</name>
<reference evidence="2" key="1">
    <citation type="submission" date="2024-07" db="EMBL/GenBank/DDBJ databases">
        <title>Two chromosome-level genome assemblies of Korean endemic species Abeliophyllum distichum and Forsythia ovata (Oleaceae).</title>
        <authorList>
            <person name="Jang H."/>
        </authorList>
    </citation>
    <scope>NUCLEOTIDE SEQUENCE [LARGE SCALE GENOMIC DNA]</scope>
</reference>
<dbReference type="AlphaFoldDB" id="A0ABD1US24"/>
<dbReference type="PANTHER" id="PTHR47718">
    <property type="entry name" value="OS01G0519700 PROTEIN"/>
    <property type="match status" value="1"/>
</dbReference>
<keyword evidence="2" id="KW-1185">Reference proteome</keyword>
<organism evidence="1 2">
    <name type="scientific">Abeliophyllum distichum</name>
    <dbReference type="NCBI Taxonomy" id="126358"/>
    <lineage>
        <taxon>Eukaryota</taxon>
        <taxon>Viridiplantae</taxon>
        <taxon>Streptophyta</taxon>
        <taxon>Embryophyta</taxon>
        <taxon>Tracheophyta</taxon>
        <taxon>Spermatophyta</taxon>
        <taxon>Magnoliopsida</taxon>
        <taxon>eudicotyledons</taxon>
        <taxon>Gunneridae</taxon>
        <taxon>Pentapetalae</taxon>
        <taxon>asterids</taxon>
        <taxon>lamiids</taxon>
        <taxon>Lamiales</taxon>
        <taxon>Oleaceae</taxon>
        <taxon>Forsythieae</taxon>
        <taxon>Abeliophyllum</taxon>
    </lineage>
</organism>
<evidence type="ECO:0000313" key="1">
    <source>
        <dbReference type="EMBL" id="KAL2527766.1"/>
    </source>
</evidence>
<dbReference type="Proteomes" id="UP001604336">
    <property type="component" value="Unassembled WGS sequence"/>
</dbReference>
<evidence type="ECO:0000313" key="2">
    <source>
        <dbReference type="Proteomes" id="UP001604336"/>
    </source>
</evidence>
<proteinExistence type="predicted"/>
<sequence length="200" mass="23177">MEIDSGGPSSIGCVERDLKNHERNMQEEQRGHDAETLIEHCTLEKEKSPNFYFDYQLNKKNKLFRYFWADVESRRSYGCFGDVVVFDTTYNMNMYSMDFALFVEVNHHEKYILHHWTKNAKVGSLYDPNVSFSMEDRSDKSLMARHGLLAHKALLLVDDASLTDARISYLLGEFENLYLRVKEIDIDGNNGNPKSSSKSL</sequence>
<protein>
    <submittedName>
        <fullName evidence="1">Protein FAR1-RELATED SEQUENCE 5</fullName>
    </submittedName>
</protein>
<comment type="caution">
    <text evidence="1">The sequence shown here is derived from an EMBL/GenBank/DDBJ whole genome shotgun (WGS) entry which is preliminary data.</text>
</comment>
<dbReference type="EMBL" id="JBFOLK010000003">
    <property type="protein sequence ID" value="KAL2527766.1"/>
    <property type="molecule type" value="Genomic_DNA"/>
</dbReference>
<accession>A0ABD1US24</accession>